<proteinExistence type="predicted"/>
<dbReference type="EMBL" id="CP063356">
    <property type="protein sequence ID" value="QOY37596.1"/>
    <property type="molecule type" value="Genomic_DNA"/>
</dbReference>
<keyword evidence="4" id="KW-1185">Reference proteome</keyword>
<accession>A0A1S2LPA3</accession>
<evidence type="ECO:0000313" key="4">
    <source>
        <dbReference type="Proteomes" id="UP000180175"/>
    </source>
</evidence>
<reference evidence="3 4" key="3">
    <citation type="journal article" date="2019" name="Int. J. Syst. Evol. Microbiol.">
        <title>Anaerobacillus isosaccharinicus sp. nov., an alkaliphilic bacterium which degrades isosaccharinic acid.</title>
        <authorList>
            <person name="Bassil N.M."/>
            <person name="Lloyd J.R."/>
        </authorList>
    </citation>
    <scope>NUCLEOTIDE SEQUENCE [LARGE SCALE GENOMIC DNA]</scope>
    <source>
        <strain evidence="3 4">NB2006</strain>
    </source>
</reference>
<gene>
    <name evidence="3" type="ORF">AWH56_008445</name>
    <name evidence="2" type="ORF">AWH56_12985</name>
</gene>
<evidence type="ECO:0000313" key="3">
    <source>
        <dbReference type="EMBL" id="QOY37596.1"/>
    </source>
</evidence>
<dbReference type="InterPro" id="IPR006935">
    <property type="entry name" value="Helicase/UvrB_N"/>
</dbReference>
<dbReference type="Gene3D" id="3.40.50.300">
    <property type="entry name" value="P-loop containing nucleotide triphosphate hydrolases"/>
    <property type="match status" value="2"/>
</dbReference>
<dbReference type="SUPFAM" id="SSF52540">
    <property type="entry name" value="P-loop containing nucleoside triphosphate hydrolases"/>
    <property type="match status" value="2"/>
</dbReference>
<dbReference type="AlphaFoldDB" id="A0A1S2LPA3"/>
<dbReference type="RefSeq" id="WP_071317515.1">
    <property type="nucleotide sequence ID" value="NZ_CP063356.2"/>
</dbReference>
<dbReference type="GO" id="GO:0005524">
    <property type="term" value="F:ATP binding"/>
    <property type="evidence" value="ECO:0007669"/>
    <property type="project" value="InterPro"/>
</dbReference>
<keyword evidence="3" id="KW-0378">Hydrolase</keyword>
<dbReference type="InterPro" id="IPR027417">
    <property type="entry name" value="P-loop_NTPase"/>
</dbReference>
<dbReference type="OrthoDB" id="9804145at2"/>
<dbReference type="GO" id="GO:0003677">
    <property type="term" value="F:DNA binding"/>
    <property type="evidence" value="ECO:0007669"/>
    <property type="project" value="InterPro"/>
</dbReference>
<reference evidence="3 4" key="2">
    <citation type="journal article" date="2017" name="Genome Announc.">
        <title>Draft Genome Sequences of Four Alkaliphilic Bacteria Belonging to the Anaerobacillus Genus.</title>
        <authorList>
            <person name="Bassil N.M."/>
            <person name="Lloyd J.R."/>
        </authorList>
    </citation>
    <scope>NUCLEOTIDE SEQUENCE [LARGE SCALE GENOMIC DNA]</scope>
    <source>
        <strain evidence="3 4">NB2006</strain>
    </source>
</reference>
<dbReference type="KEGG" id="aia:AWH56_008445"/>
<dbReference type="GO" id="GO:0004386">
    <property type="term" value="F:helicase activity"/>
    <property type="evidence" value="ECO:0007669"/>
    <property type="project" value="UniProtKB-KW"/>
</dbReference>
<keyword evidence="3" id="KW-0547">Nucleotide-binding</keyword>
<reference evidence="2 4" key="1">
    <citation type="submission" date="2016-10" db="EMBL/GenBank/DDBJ databases">
        <title>Draft genome sequences of four alkaliphilic bacteria belonging to the Anaerobacillus genus.</title>
        <authorList>
            <person name="Bassil N.M."/>
            <person name="Lloyd J.R."/>
        </authorList>
    </citation>
    <scope>NUCLEOTIDE SEQUENCE [LARGE SCALE GENOMIC DNA]</scope>
    <source>
        <strain evidence="2 4">NB2006</strain>
    </source>
</reference>
<dbReference type="REBASE" id="454464">
    <property type="entry name" value="Ais2006ORF8440P"/>
</dbReference>
<name>A0A1S2LPA3_9BACI</name>
<feature type="domain" description="Helicase/UvrB N-terminal" evidence="1">
    <location>
        <begin position="2"/>
        <end position="202"/>
    </location>
</feature>
<keyword evidence="3" id="KW-0347">Helicase</keyword>
<evidence type="ECO:0000259" key="1">
    <source>
        <dbReference type="Pfam" id="PF04851"/>
    </source>
</evidence>
<evidence type="ECO:0000313" key="2">
    <source>
        <dbReference type="EMBL" id="OIJ14311.1"/>
    </source>
</evidence>
<dbReference type="Proteomes" id="UP000180175">
    <property type="component" value="Chromosome"/>
</dbReference>
<dbReference type="Pfam" id="PF04851">
    <property type="entry name" value="ResIII"/>
    <property type="match status" value="1"/>
</dbReference>
<organism evidence="2 4">
    <name type="scientific">Anaerobacillus isosaccharinicus</name>
    <dbReference type="NCBI Taxonomy" id="1532552"/>
    <lineage>
        <taxon>Bacteria</taxon>
        <taxon>Bacillati</taxon>
        <taxon>Bacillota</taxon>
        <taxon>Bacilli</taxon>
        <taxon>Bacillales</taxon>
        <taxon>Bacillaceae</taxon>
        <taxon>Anaerobacillus</taxon>
    </lineage>
</organism>
<dbReference type="EMBL" id="LQXD01000115">
    <property type="protein sequence ID" value="OIJ14311.1"/>
    <property type="molecule type" value="Genomic_DNA"/>
</dbReference>
<keyword evidence="3" id="KW-0067">ATP-binding</keyword>
<dbReference type="GO" id="GO:0016787">
    <property type="term" value="F:hydrolase activity"/>
    <property type="evidence" value="ECO:0007669"/>
    <property type="project" value="InterPro"/>
</dbReference>
<reference evidence="3" key="4">
    <citation type="submission" date="2020-10" db="EMBL/GenBank/DDBJ databases">
        <authorList>
            <person name="Bassil N.M."/>
            <person name="Lloyd J.R."/>
        </authorList>
    </citation>
    <scope>NUCLEOTIDE SEQUENCE</scope>
    <source>
        <strain evidence="3">NB2006</strain>
    </source>
</reference>
<protein>
    <submittedName>
        <fullName evidence="3">DEAD/DEAH box helicase family protein</fullName>
    </submittedName>
</protein>
<sequence length="767" mass="87186">MNLLPFQIEASTKIANRFVEYMVDPLTVTRTKIVPFYQNLTSITGSGKTLILADAIEQIRCLLPVEPIVLWLSKGKVVVWQTYTNLSSGKYSNLLGGFNVKPLLDANKRDIESLDSGLLLVATVGKFNQKDKEQGDRKIFRVQLDSADDSLWNLLKERQNAKGIKRPLVIIYDEGHNLSDQQTNLLLELNPDALIAASATMKVPQSLSNTIDRLTVDKGWKDEDFYTSVKSSSVVESGLIKQNLLLGGYLTPMEMAIDDMVSNIEKVEQQCQKLNLRFRPKAIYVTNTNVISGTEKDDIKQPFDDRKARPIVIWKYLVEYKGVNPSDIAVYCNLKFDKKFPLPENFHLFSGGDSDYDDFMSGNFTHIIFNQTLQEGWDDPSVYFAYIDKDMGSQIQVTQIIGRVLRQPGATHYASEELNTAHFFIRADEKNTFEEVLREVKEKITADSPEINLTYYKKGTSQDNPIIKPKWKLHVPEISINSQYAQKPIKEITDRIQDFRYDTVNTVGKGGRIQVLQSIGADNDNQEEWVEVDHSNRVSARWVFIREAQKTYGKAVNLCDIEDPKLDALVEFSSNAAEHLRELANKVVKTYIDHSSVMQNNYNLLEVSSIPINQGEMIRYRNSVHEGYSGLNNLEKTFAKAIDNSGLKWLRNQSRGYFEIPLLDLAGNNNFNPDFIVWSEKSIIAIDTKGDHLISQDSATKLFHLDSIGPGKPVKIRLVTVGEWDDERTKRGKQGYTVWVLKNGKIRPIWCKDVESAVSICVESEFY</sequence>